<protein>
    <submittedName>
        <fullName evidence="2">Hypothetical_protein</fullName>
    </submittedName>
</protein>
<reference evidence="1" key="1">
    <citation type="submission" date="2023-06" db="EMBL/GenBank/DDBJ databases">
        <authorList>
            <person name="Kurt Z."/>
        </authorList>
    </citation>
    <scope>NUCLEOTIDE SEQUENCE</scope>
</reference>
<sequence length="150" mass="18010">MDADQQLQYKSCLMFLDFQYIVEAICQQHLLLRQLIKSAKCRIQEVQYFKAYYYNLSVKFTNLRSLKDILFPQYCSMINLNFSNQITDEEQYVDLWFLLQTNVKSLIQENVITQICLEVCYRQLIIQLNLVKLVCKKLICFQIYISVFNQ</sequence>
<dbReference type="AlphaFoldDB" id="A0AA86UX05"/>
<evidence type="ECO:0000313" key="1">
    <source>
        <dbReference type="EMBL" id="CAI9968112.1"/>
    </source>
</evidence>
<dbReference type="EMBL" id="CATOUU010001031">
    <property type="protein sequence ID" value="CAI9968112.1"/>
    <property type="molecule type" value="Genomic_DNA"/>
</dbReference>
<proteinExistence type="predicted"/>
<evidence type="ECO:0000313" key="2">
    <source>
        <dbReference type="EMBL" id="CAL6001925.1"/>
    </source>
</evidence>
<evidence type="ECO:0000313" key="3">
    <source>
        <dbReference type="Proteomes" id="UP001642409"/>
    </source>
</evidence>
<name>A0AA86UX05_9EUKA</name>
<accession>A0AA86UX05</accession>
<dbReference type="EMBL" id="CAXDID020000044">
    <property type="protein sequence ID" value="CAL6001925.1"/>
    <property type="molecule type" value="Genomic_DNA"/>
</dbReference>
<reference evidence="2 3" key="2">
    <citation type="submission" date="2024-07" db="EMBL/GenBank/DDBJ databases">
        <authorList>
            <person name="Akdeniz Z."/>
        </authorList>
    </citation>
    <scope>NUCLEOTIDE SEQUENCE [LARGE SCALE GENOMIC DNA]</scope>
</reference>
<gene>
    <name evidence="2" type="ORF">HINF_LOCUS17676</name>
    <name evidence="1" type="ORF">HINF_LOCUS55757</name>
</gene>
<dbReference type="Proteomes" id="UP001642409">
    <property type="component" value="Unassembled WGS sequence"/>
</dbReference>
<organism evidence="1">
    <name type="scientific">Hexamita inflata</name>
    <dbReference type="NCBI Taxonomy" id="28002"/>
    <lineage>
        <taxon>Eukaryota</taxon>
        <taxon>Metamonada</taxon>
        <taxon>Diplomonadida</taxon>
        <taxon>Hexamitidae</taxon>
        <taxon>Hexamitinae</taxon>
        <taxon>Hexamita</taxon>
    </lineage>
</organism>
<keyword evidence="3" id="KW-1185">Reference proteome</keyword>
<comment type="caution">
    <text evidence="1">The sequence shown here is derived from an EMBL/GenBank/DDBJ whole genome shotgun (WGS) entry which is preliminary data.</text>
</comment>